<keyword evidence="1" id="KW-1133">Transmembrane helix</keyword>
<accession>A0ABS4ESM3</accession>
<comment type="caution">
    <text evidence="2">The sequence shown here is derived from an EMBL/GenBank/DDBJ whole genome shotgun (WGS) entry which is preliminary data.</text>
</comment>
<gene>
    <name evidence="2" type="ORF">J2Z75_004448</name>
</gene>
<dbReference type="Proteomes" id="UP000823786">
    <property type="component" value="Unassembled WGS sequence"/>
</dbReference>
<evidence type="ECO:0000256" key="1">
    <source>
        <dbReference type="SAM" id="Phobius"/>
    </source>
</evidence>
<protein>
    <submittedName>
        <fullName evidence="2">Uncharacterized protein</fullName>
    </submittedName>
</protein>
<reference evidence="2 3" key="1">
    <citation type="submission" date="2021-03" db="EMBL/GenBank/DDBJ databases">
        <title>Genomic Encyclopedia of Type Strains, Phase IV (KMG-IV): sequencing the most valuable type-strain genomes for metagenomic binning, comparative biology and taxonomic classification.</title>
        <authorList>
            <person name="Goeker M."/>
        </authorList>
    </citation>
    <scope>NUCLEOTIDE SEQUENCE [LARGE SCALE GENOMIC DNA]</scope>
    <source>
        <strain evidence="2 3">DSM 26427</strain>
    </source>
</reference>
<proteinExistence type="predicted"/>
<feature type="transmembrane region" description="Helical" evidence="1">
    <location>
        <begin position="6"/>
        <end position="32"/>
    </location>
</feature>
<evidence type="ECO:0000313" key="2">
    <source>
        <dbReference type="EMBL" id="MBP1860927.1"/>
    </source>
</evidence>
<keyword evidence="3" id="KW-1185">Reference proteome</keyword>
<evidence type="ECO:0000313" key="3">
    <source>
        <dbReference type="Proteomes" id="UP000823786"/>
    </source>
</evidence>
<keyword evidence="1" id="KW-0812">Transmembrane</keyword>
<dbReference type="EMBL" id="JAGGJV010000008">
    <property type="protein sequence ID" value="MBP1860927.1"/>
    <property type="molecule type" value="Genomic_DNA"/>
</dbReference>
<sequence length="36" mass="4049">MLLWRLYSLAQIVAGSIVYPVPVLFLSIGTWVRNAT</sequence>
<keyword evidence="1" id="KW-0472">Membrane</keyword>
<name>A0ABS4ESM3_9HYPH</name>
<organism evidence="2 3">
    <name type="scientific">Rhizobium herbae</name>
    <dbReference type="NCBI Taxonomy" id="508661"/>
    <lineage>
        <taxon>Bacteria</taxon>
        <taxon>Pseudomonadati</taxon>
        <taxon>Pseudomonadota</taxon>
        <taxon>Alphaproteobacteria</taxon>
        <taxon>Hyphomicrobiales</taxon>
        <taxon>Rhizobiaceae</taxon>
        <taxon>Rhizobium/Agrobacterium group</taxon>
        <taxon>Rhizobium</taxon>
    </lineage>
</organism>